<dbReference type="STRING" id="1159016.SAMN02927937_01879"/>
<reference evidence="1 2" key="1">
    <citation type="submission" date="2016-10" db="EMBL/GenBank/DDBJ databases">
        <authorList>
            <person name="de Groot N.N."/>
        </authorList>
    </citation>
    <scope>NUCLEOTIDE SEQUENCE [LARGE SCALE GENOMIC DNA]</scope>
    <source>
        <strain evidence="1 2">CGMCC 1.10825</strain>
    </source>
</reference>
<evidence type="ECO:0008006" key="3">
    <source>
        <dbReference type="Google" id="ProtNLM"/>
    </source>
</evidence>
<dbReference type="OrthoDB" id="1351044at2"/>
<dbReference type="AlphaFoldDB" id="A0A1H6LQL2"/>
<protein>
    <recommendedName>
        <fullName evidence="3">SPOR domain-containing protein</fullName>
    </recommendedName>
</protein>
<proteinExistence type="predicted"/>
<name>A0A1H6LQL2_9FLAO</name>
<sequence length="167" mass="19713">MKYLGFLLLLISCNSSKDHFTDTLTYSDFERAQYADYYLVIPHKSFVYNDLKNTMLAINDQYHLEIDTMGRYFDKTKQQIVLPEENEDELYRGEYFPRRFESETLSIENAYFYTENTIEPKQYPTEMIVVSGMFANKSKADSLKTVLKGTYPKTYVLKSKIYIGCMH</sequence>
<evidence type="ECO:0000313" key="2">
    <source>
        <dbReference type="Proteomes" id="UP000199634"/>
    </source>
</evidence>
<accession>A0A1H6LQL2</accession>
<keyword evidence="2" id="KW-1185">Reference proteome</keyword>
<evidence type="ECO:0000313" key="1">
    <source>
        <dbReference type="EMBL" id="SEH87258.1"/>
    </source>
</evidence>
<dbReference type="EMBL" id="FNXE01000025">
    <property type="protein sequence ID" value="SEH87258.1"/>
    <property type="molecule type" value="Genomic_DNA"/>
</dbReference>
<organism evidence="1 2">
    <name type="scientific">Paenimyroides marinum</name>
    <dbReference type="NCBI Taxonomy" id="1159016"/>
    <lineage>
        <taxon>Bacteria</taxon>
        <taxon>Pseudomonadati</taxon>
        <taxon>Bacteroidota</taxon>
        <taxon>Flavobacteriia</taxon>
        <taxon>Flavobacteriales</taxon>
        <taxon>Flavobacteriaceae</taxon>
        <taxon>Paenimyroides</taxon>
    </lineage>
</organism>
<gene>
    <name evidence="1" type="ORF">SAMN02927937_01879</name>
</gene>
<dbReference type="Proteomes" id="UP000199634">
    <property type="component" value="Unassembled WGS sequence"/>
</dbReference>
<dbReference type="RefSeq" id="WP_091099545.1">
    <property type="nucleotide sequence ID" value="NZ_FNXE01000025.1"/>
</dbReference>